<gene>
    <name evidence="2" type="ORF">RDV89_10315</name>
</gene>
<dbReference type="PANTHER" id="PTHR34293:SF1">
    <property type="entry name" value="HTH-TYPE TRANSCRIPTIONAL REGULATOR TRMBL2"/>
    <property type="match status" value="1"/>
</dbReference>
<protein>
    <submittedName>
        <fullName evidence="2">LuxR C-terminal-related transcriptional regulator</fullName>
    </submittedName>
</protein>
<reference evidence="2 3" key="1">
    <citation type="submission" date="2023-08" db="EMBL/GenBank/DDBJ databases">
        <title>Nocardioides seae sp. nov., a bacterium isolated from a soil.</title>
        <authorList>
            <person name="Wang X."/>
        </authorList>
    </citation>
    <scope>NUCLEOTIDE SEQUENCE [LARGE SCALE GENOMIC DNA]</scope>
    <source>
        <strain evidence="2 3">YZH12</strain>
    </source>
</reference>
<dbReference type="PANTHER" id="PTHR34293">
    <property type="entry name" value="HTH-TYPE TRANSCRIPTIONAL REGULATOR TRMBL2"/>
    <property type="match status" value="1"/>
</dbReference>
<dbReference type="InterPro" id="IPR051797">
    <property type="entry name" value="TrmB-like"/>
</dbReference>
<evidence type="ECO:0000313" key="3">
    <source>
        <dbReference type="Proteomes" id="UP001268542"/>
    </source>
</evidence>
<accession>A0ABU3PXF8</accession>
<evidence type="ECO:0000259" key="1">
    <source>
        <dbReference type="SMART" id="SM00421"/>
    </source>
</evidence>
<dbReference type="InterPro" id="IPR000792">
    <property type="entry name" value="Tscrpt_reg_LuxR_C"/>
</dbReference>
<organism evidence="2 3">
    <name type="scientific">Nocardioides imazamoxiresistens</name>
    <dbReference type="NCBI Taxonomy" id="3231893"/>
    <lineage>
        <taxon>Bacteria</taxon>
        <taxon>Bacillati</taxon>
        <taxon>Actinomycetota</taxon>
        <taxon>Actinomycetes</taxon>
        <taxon>Propionibacteriales</taxon>
        <taxon>Nocardioidaceae</taxon>
        <taxon>Nocardioides</taxon>
    </lineage>
</organism>
<dbReference type="InterPro" id="IPR016032">
    <property type="entry name" value="Sig_transdc_resp-reg_C-effctor"/>
</dbReference>
<dbReference type="RefSeq" id="WP_315732956.1">
    <property type="nucleotide sequence ID" value="NZ_JAVYII010000004.1"/>
</dbReference>
<dbReference type="SMART" id="SM00421">
    <property type="entry name" value="HTH_LUXR"/>
    <property type="match status" value="1"/>
</dbReference>
<evidence type="ECO:0000313" key="2">
    <source>
        <dbReference type="EMBL" id="MDT9593460.1"/>
    </source>
</evidence>
<proteinExistence type="predicted"/>
<dbReference type="Gene3D" id="1.10.10.10">
    <property type="entry name" value="Winged helix-like DNA-binding domain superfamily/Winged helix DNA-binding domain"/>
    <property type="match status" value="1"/>
</dbReference>
<dbReference type="EMBL" id="JAVYII010000004">
    <property type="protein sequence ID" value="MDT9593460.1"/>
    <property type="molecule type" value="Genomic_DNA"/>
</dbReference>
<keyword evidence="3" id="KW-1185">Reference proteome</keyword>
<feature type="domain" description="HTH luxR-type" evidence="1">
    <location>
        <begin position="273"/>
        <end position="322"/>
    </location>
</feature>
<dbReference type="SUPFAM" id="SSF46894">
    <property type="entry name" value="C-terminal effector domain of the bipartite response regulators"/>
    <property type="match status" value="1"/>
</dbReference>
<dbReference type="InterPro" id="IPR036388">
    <property type="entry name" value="WH-like_DNA-bd_sf"/>
</dbReference>
<comment type="caution">
    <text evidence="2">The sequence shown here is derived from an EMBL/GenBank/DDBJ whole genome shotgun (WGS) entry which is preliminary data.</text>
</comment>
<dbReference type="Proteomes" id="UP001268542">
    <property type="component" value="Unassembled WGS sequence"/>
</dbReference>
<sequence length="328" mass="36257">MATRRTTQAVLTEFGLTLEVEDLYWRLHGRDGQLVADAASALGYSPETLVATLAPLAELGAVAVDDEGRLRVPSRTLVLARLLEDEVARIEESSRRVRELAATVPYVVAPSPTVPQDEEPLDGFRSLTLSAPTALARWIDESTGDLLIMRPDQWRSPMHPALTAALERAHEAGRICRALYPARALEEAPDVLRARARAGEQIRVLADVPTRLFVIPTTHALVPHMPGYATDRLLAVNERGLVLLLARYFEQLWERALPVPDLDLRGSRERGRRLLLSQLASGAADEQIARTLGVSVRTVRRRISELLIELGADSRFQAGVEAARRGWI</sequence>
<name>A0ABU3PXF8_9ACTN</name>